<keyword evidence="2" id="KW-0808">Transferase</keyword>
<dbReference type="GO" id="GO:0016301">
    <property type="term" value="F:kinase activity"/>
    <property type="evidence" value="ECO:0007669"/>
    <property type="project" value="UniProtKB-KW"/>
</dbReference>
<evidence type="ECO:0000313" key="3">
    <source>
        <dbReference type="Proteomes" id="UP000315783"/>
    </source>
</evidence>
<dbReference type="Proteomes" id="UP000315783">
    <property type="component" value="Unassembled WGS sequence"/>
</dbReference>
<dbReference type="EMBL" id="SPUK01000002">
    <property type="protein sequence ID" value="TQV99308.1"/>
    <property type="molecule type" value="Genomic_DNA"/>
</dbReference>
<reference evidence="2 3" key="1">
    <citation type="journal article" date="2019" name="Appl. Microbiol. Biotechnol.">
        <title>Genome sequence of Isaria javanica and comparative genome analysis insights into family S53 peptidase evolution in fungal entomopathogens.</title>
        <authorList>
            <person name="Lin R."/>
            <person name="Zhang X."/>
            <person name="Xin B."/>
            <person name="Zou M."/>
            <person name="Gao Y."/>
            <person name="Qin F."/>
            <person name="Hu Q."/>
            <person name="Xie B."/>
            <person name="Cheng X."/>
        </authorList>
    </citation>
    <scope>NUCLEOTIDE SEQUENCE [LARGE SCALE GENOMIC DNA]</scope>
    <source>
        <strain evidence="2 3">IJ1G</strain>
    </source>
</reference>
<evidence type="ECO:0000313" key="2">
    <source>
        <dbReference type="EMBL" id="TQV99308.1"/>
    </source>
</evidence>
<sequence length="339" mass="38578">MVSGKSSRSGRPKPSDVALDTKRNFIPLLNASYADSFPPYSILYREPCLQLPVKRSPSIRPPLFRVEDGDPVMKAIHYAEMDSQASEAAGGPRIRIPFICAANERRPGGDWEIGSLLYEEKLCRRSNLFATLSTPHPQSGEETNYPIPTMGGIFSDAVVVCRGPHDRYEKLDRWYDLPVLSMPPTRWPRLKDNGTSYSFEAERQQMKDKIRGALRICRYNGYDRVVVGDFGLGNGCRNPPQQLAEIWREVLLFDPDLRGQFTYVIFVFEDPLLNTTQCILEELIKKEQKAKTKPRGDLRSLLRDAPSDMSIFRRVFDAAEIERVVSEPDPRYGLQMITS</sequence>
<dbReference type="Gene3D" id="3.40.220.10">
    <property type="entry name" value="Leucine Aminopeptidase, subunit E, domain 1"/>
    <property type="match status" value="1"/>
</dbReference>
<feature type="domain" description="Microbial-type PARG catalytic" evidence="1">
    <location>
        <begin position="95"/>
        <end position="162"/>
    </location>
</feature>
<dbReference type="AlphaFoldDB" id="A0A545VC69"/>
<dbReference type="PANTHER" id="PTHR35596:SF2">
    <property type="entry name" value="MICROBIAL-TYPE PARG CATALYTIC DOMAIN-CONTAINING PROTEIN"/>
    <property type="match status" value="1"/>
</dbReference>
<organism evidence="2 3">
    <name type="scientific">Cordyceps javanica</name>
    <dbReference type="NCBI Taxonomy" id="43265"/>
    <lineage>
        <taxon>Eukaryota</taxon>
        <taxon>Fungi</taxon>
        <taxon>Dikarya</taxon>
        <taxon>Ascomycota</taxon>
        <taxon>Pezizomycotina</taxon>
        <taxon>Sordariomycetes</taxon>
        <taxon>Hypocreomycetidae</taxon>
        <taxon>Hypocreales</taxon>
        <taxon>Cordycipitaceae</taxon>
        <taxon>Cordyceps</taxon>
    </lineage>
</organism>
<dbReference type="PANTHER" id="PTHR35596">
    <property type="entry name" value="DUF2263 DOMAIN-CONTAINING PROTEIN"/>
    <property type="match status" value="1"/>
</dbReference>
<protein>
    <submittedName>
        <fullName evidence="2">Serine/threonine kinase</fullName>
    </submittedName>
</protein>
<dbReference type="InterPro" id="IPR019261">
    <property type="entry name" value="PARG_cat_microbial"/>
</dbReference>
<keyword evidence="2" id="KW-0418">Kinase</keyword>
<dbReference type="OrthoDB" id="2440523at2759"/>
<keyword evidence="3" id="KW-1185">Reference proteome</keyword>
<evidence type="ECO:0000259" key="1">
    <source>
        <dbReference type="Pfam" id="PF10021"/>
    </source>
</evidence>
<dbReference type="InterPro" id="IPR043472">
    <property type="entry name" value="Macro_dom-like"/>
</dbReference>
<dbReference type="STRING" id="43265.A0A545VC69"/>
<accession>A0A545VC69</accession>
<dbReference type="Pfam" id="PF10021">
    <property type="entry name" value="PARG_cat_microb"/>
    <property type="match status" value="1"/>
</dbReference>
<gene>
    <name evidence="2" type="ORF">IF1G_01523</name>
</gene>
<comment type="caution">
    <text evidence="2">The sequence shown here is derived from an EMBL/GenBank/DDBJ whole genome shotgun (WGS) entry which is preliminary data.</text>
</comment>
<name>A0A545VC69_9HYPO</name>
<proteinExistence type="predicted"/>